<keyword evidence="3" id="KW-1185">Reference proteome</keyword>
<dbReference type="AlphaFoldDB" id="A0A8H5MH75"/>
<sequence length="323" mass="36090">MQTSRLTGFMKQLDAAVNEYETELEIVKNPGESRRLKYIRTGKSKATGESSSKIEYDSDEPVKTSKKGKKRKVESAGLSDSIHASILQIYVADLRTETEADEAPFSHSLGAHPGDDPAALEYLMGKLVRLEFDSTHPAALESAHAAHSQFPGWCHYMPLRPAELARLIQFQRSLTRPTLLLSSSRPNLFLIFSFYFLSQKRERENPISVQLLDEVATTSLGEFKDLPTGVLNSLLNYHRVEGLHATHIALLHHDRAKVSRRICDEVRKEFEARMNLADKSEPETGNMDTEKTQAIIVPTCEDVEINSPTPRSPVAGRSGHHSA</sequence>
<gene>
    <name evidence="2" type="ORF">D9757_000022</name>
</gene>
<feature type="region of interest" description="Disordered" evidence="1">
    <location>
        <begin position="38"/>
        <end position="74"/>
    </location>
</feature>
<dbReference type="EMBL" id="JAACJN010000001">
    <property type="protein sequence ID" value="KAF5393609.1"/>
    <property type="molecule type" value="Genomic_DNA"/>
</dbReference>
<reference evidence="2 3" key="1">
    <citation type="journal article" date="2020" name="ISME J.">
        <title>Uncovering the hidden diversity of litter-decomposition mechanisms in mushroom-forming fungi.</title>
        <authorList>
            <person name="Floudas D."/>
            <person name="Bentzer J."/>
            <person name="Ahren D."/>
            <person name="Johansson T."/>
            <person name="Persson P."/>
            <person name="Tunlid A."/>
        </authorList>
    </citation>
    <scope>NUCLEOTIDE SEQUENCE [LARGE SCALE GENOMIC DNA]</scope>
    <source>
        <strain evidence="2 3">CBS 406.79</strain>
    </source>
</reference>
<evidence type="ECO:0000313" key="2">
    <source>
        <dbReference type="EMBL" id="KAF5393609.1"/>
    </source>
</evidence>
<proteinExistence type="predicted"/>
<name>A0A8H5MH75_9AGAR</name>
<feature type="compositionally biased region" description="Basic and acidic residues" evidence="1">
    <location>
        <begin position="52"/>
        <end position="63"/>
    </location>
</feature>
<feature type="region of interest" description="Disordered" evidence="1">
    <location>
        <begin position="301"/>
        <end position="323"/>
    </location>
</feature>
<evidence type="ECO:0000313" key="3">
    <source>
        <dbReference type="Proteomes" id="UP000518752"/>
    </source>
</evidence>
<organism evidence="2 3">
    <name type="scientific">Collybiopsis confluens</name>
    <dbReference type="NCBI Taxonomy" id="2823264"/>
    <lineage>
        <taxon>Eukaryota</taxon>
        <taxon>Fungi</taxon>
        <taxon>Dikarya</taxon>
        <taxon>Basidiomycota</taxon>
        <taxon>Agaricomycotina</taxon>
        <taxon>Agaricomycetes</taxon>
        <taxon>Agaricomycetidae</taxon>
        <taxon>Agaricales</taxon>
        <taxon>Marasmiineae</taxon>
        <taxon>Omphalotaceae</taxon>
        <taxon>Collybiopsis</taxon>
    </lineage>
</organism>
<comment type="caution">
    <text evidence="2">The sequence shown here is derived from an EMBL/GenBank/DDBJ whole genome shotgun (WGS) entry which is preliminary data.</text>
</comment>
<evidence type="ECO:0000256" key="1">
    <source>
        <dbReference type="SAM" id="MobiDB-lite"/>
    </source>
</evidence>
<protein>
    <submittedName>
        <fullName evidence="2">Uncharacterized protein</fullName>
    </submittedName>
</protein>
<accession>A0A8H5MH75</accession>
<dbReference type="Proteomes" id="UP000518752">
    <property type="component" value="Unassembled WGS sequence"/>
</dbReference>